<gene>
    <name evidence="2" type="primary">ORF151319</name>
</gene>
<feature type="signal peptide" evidence="1">
    <location>
        <begin position="1"/>
        <end position="18"/>
    </location>
</feature>
<organism evidence="2">
    <name type="scientific">Arion vulgaris</name>
    <dbReference type="NCBI Taxonomy" id="1028688"/>
    <lineage>
        <taxon>Eukaryota</taxon>
        <taxon>Metazoa</taxon>
        <taxon>Spiralia</taxon>
        <taxon>Lophotrochozoa</taxon>
        <taxon>Mollusca</taxon>
        <taxon>Gastropoda</taxon>
        <taxon>Heterobranchia</taxon>
        <taxon>Euthyneura</taxon>
        <taxon>Panpulmonata</taxon>
        <taxon>Eupulmonata</taxon>
        <taxon>Stylommatophora</taxon>
        <taxon>Helicina</taxon>
        <taxon>Arionoidea</taxon>
        <taxon>Arionidae</taxon>
        <taxon>Arion</taxon>
    </lineage>
</organism>
<reference evidence="2" key="1">
    <citation type="submission" date="2014-12" db="EMBL/GenBank/DDBJ databases">
        <title>Insight into the proteome of Arion vulgaris.</title>
        <authorList>
            <person name="Aradska J."/>
            <person name="Bulat T."/>
            <person name="Smidak R."/>
            <person name="Sarate P."/>
            <person name="Gangsoo J."/>
            <person name="Sialana F."/>
            <person name="Bilban M."/>
            <person name="Lubec G."/>
        </authorList>
    </citation>
    <scope>NUCLEOTIDE SEQUENCE</scope>
    <source>
        <tissue evidence="2">Skin</tissue>
    </source>
</reference>
<keyword evidence="1" id="KW-0732">Signal</keyword>
<feature type="non-terminal residue" evidence="2">
    <location>
        <position position="79"/>
    </location>
</feature>
<proteinExistence type="predicted"/>
<name>A0A0B7AZ13_9EUPU</name>
<protein>
    <recommendedName>
        <fullName evidence="3">Secreted protein</fullName>
    </recommendedName>
</protein>
<dbReference type="EMBL" id="HACG01039128">
    <property type="protein sequence ID" value="CEK85993.1"/>
    <property type="molecule type" value="Transcribed_RNA"/>
</dbReference>
<accession>A0A0B7AZ13</accession>
<feature type="chain" id="PRO_5002113285" description="Secreted protein" evidence="1">
    <location>
        <begin position="19"/>
        <end position="79"/>
    </location>
</feature>
<evidence type="ECO:0000256" key="1">
    <source>
        <dbReference type="SAM" id="SignalP"/>
    </source>
</evidence>
<sequence length="79" mass="9533">MFGRLFFFVIGIYTGVLANQRYKMPEAPTPSEAWERAMSRFEERRRKKYEECARNHPHSRSPSSDFYEDPQVKEIIERM</sequence>
<evidence type="ECO:0008006" key="3">
    <source>
        <dbReference type="Google" id="ProtNLM"/>
    </source>
</evidence>
<dbReference type="AlphaFoldDB" id="A0A0B7AZ13"/>
<evidence type="ECO:0000313" key="2">
    <source>
        <dbReference type="EMBL" id="CEK85993.1"/>
    </source>
</evidence>